<name>A0A9D1KEL6_9BACT</name>
<dbReference type="InterPro" id="IPR013783">
    <property type="entry name" value="Ig-like_fold"/>
</dbReference>
<dbReference type="EMBL" id="DVKT01000074">
    <property type="protein sequence ID" value="HIT40376.1"/>
    <property type="molecule type" value="Genomic_DNA"/>
</dbReference>
<dbReference type="InterPro" id="IPR036116">
    <property type="entry name" value="FN3_sf"/>
</dbReference>
<reference evidence="3" key="2">
    <citation type="journal article" date="2021" name="PeerJ">
        <title>Extensive microbial diversity within the chicken gut microbiome revealed by metagenomics and culture.</title>
        <authorList>
            <person name="Gilroy R."/>
            <person name="Ravi A."/>
            <person name="Getino M."/>
            <person name="Pursley I."/>
            <person name="Horton D.L."/>
            <person name="Alikhan N.F."/>
            <person name="Baker D."/>
            <person name="Gharbi K."/>
            <person name="Hall N."/>
            <person name="Watson M."/>
            <person name="Adriaenssens E.M."/>
            <person name="Foster-Nyarko E."/>
            <person name="Jarju S."/>
            <person name="Secka A."/>
            <person name="Antonio M."/>
            <person name="Oren A."/>
            <person name="Chaudhuri R.R."/>
            <person name="La Ragione R."/>
            <person name="Hildebrand F."/>
            <person name="Pallen M.J."/>
        </authorList>
    </citation>
    <scope>NUCLEOTIDE SEQUENCE</scope>
    <source>
        <strain evidence="3">21143</strain>
    </source>
</reference>
<sequence>MKKLFVMVAAVAFAANVSAAVGEATGYATKSSTMYPDTASVIPPFSLSETCLYDAEGRLNTVLTSYNRTVYTYGDDNKISEAKSYLGSTLSSKTVYEYDTDGNLTKTISYNADGEATGMTQYSDYQNGYYGNRKNMNGDGSQVYDDRKWEYTFNADKTPASVVEKVLSGENYNIISKTEYTYTSGVLTSTQAYLYNSTSGEYTENGGPSKYTYENGHLVKKESSMMSRGQLYITVEEYAYTTYDAKYVVKDLQITESAKNVITLSWKAPESTVGGYQVLVDNTWSELLSATTYTTEVLLNGAHEFAVVGIVDGMAKNISEYKSVTLNDEGVKPATDFTVVSMAGKTTVDGSEVYPVSVSWKAPVTESTIKSYYVYYSEYSYQEVAAGQTTATLNLPTYLCETEGLDGIEGVDVTLFVKVVYTTGTSEKSNEIIANPFNNEWSASIAQTSVETTTVKVYPTPAIDCLYLSAPASVKIYNAAGVLVLDAPVCSSVNVSSLASGYYFLQGVDAEGNTFSQKVVIK</sequence>
<evidence type="ECO:0000256" key="1">
    <source>
        <dbReference type="SAM" id="SignalP"/>
    </source>
</evidence>
<feature type="domain" description="Secretion system C-terminal sorting" evidence="2">
    <location>
        <begin position="457"/>
        <end position="521"/>
    </location>
</feature>
<evidence type="ECO:0000313" key="3">
    <source>
        <dbReference type="EMBL" id="HIT40376.1"/>
    </source>
</evidence>
<evidence type="ECO:0000313" key="4">
    <source>
        <dbReference type="Proteomes" id="UP000886722"/>
    </source>
</evidence>
<dbReference type="SUPFAM" id="SSF49265">
    <property type="entry name" value="Fibronectin type III"/>
    <property type="match status" value="1"/>
</dbReference>
<reference evidence="3" key="1">
    <citation type="submission" date="2020-10" db="EMBL/GenBank/DDBJ databases">
        <authorList>
            <person name="Gilroy R."/>
        </authorList>
    </citation>
    <scope>NUCLEOTIDE SEQUENCE</scope>
    <source>
        <strain evidence="3">21143</strain>
    </source>
</reference>
<organism evidence="3 4">
    <name type="scientific">Candidatus Caccoplasma intestinavium</name>
    <dbReference type="NCBI Taxonomy" id="2840716"/>
    <lineage>
        <taxon>Bacteria</taxon>
        <taxon>Pseudomonadati</taxon>
        <taxon>Bacteroidota</taxon>
        <taxon>Bacteroidia</taxon>
        <taxon>Bacteroidales</taxon>
        <taxon>Bacteroidaceae</taxon>
        <taxon>Bacteroidaceae incertae sedis</taxon>
        <taxon>Candidatus Caccoplasma</taxon>
    </lineage>
</organism>
<dbReference type="Proteomes" id="UP000886722">
    <property type="component" value="Unassembled WGS sequence"/>
</dbReference>
<feature type="signal peptide" evidence="1">
    <location>
        <begin position="1"/>
        <end position="19"/>
    </location>
</feature>
<dbReference type="NCBIfam" id="TIGR04183">
    <property type="entry name" value="Por_Secre_tail"/>
    <property type="match status" value="1"/>
</dbReference>
<accession>A0A9D1KEL6</accession>
<evidence type="ECO:0000259" key="2">
    <source>
        <dbReference type="Pfam" id="PF18962"/>
    </source>
</evidence>
<dbReference type="InterPro" id="IPR026444">
    <property type="entry name" value="Secre_tail"/>
</dbReference>
<protein>
    <submittedName>
        <fullName evidence="3">T9SS type A sorting domain-containing protein</fullName>
    </submittedName>
</protein>
<dbReference type="Pfam" id="PF18962">
    <property type="entry name" value="Por_Secre_tail"/>
    <property type="match status" value="1"/>
</dbReference>
<feature type="chain" id="PRO_5038953326" evidence="1">
    <location>
        <begin position="20"/>
        <end position="522"/>
    </location>
</feature>
<gene>
    <name evidence="3" type="ORF">IAD06_10155</name>
</gene>
<dbReference type="Gene3D" id="2.60.40.10">
    <property type="entry name" value="Immunoglobulins"/>
    <property type="match status" value="1"/>
</dbReference>
<proteinExistence type="predicted"/>
<keyword evidence="1" id="KW-0732">Signal</keyword>
<dbReference type="AlphaFoldDB" id="A0A9D1KEL6"/>
<comment type="caution">
    <text evidence="3">The sequence shown here is derived from an EMBL/GenBank/DDBJ whole genome shotgun (WGS) entry which is preliminary data.</text>
</comment>